<evidence type="ECO:0000313" key="2">
    <source>
        <dbReference type="EMBL" id="SDU84219.1"/>
    </source>
</evidence>
<organism evidence="2 3">
    <name type="scientific">Pseudomonas sihuiensis</name>
    <dbReference type="NCBI Taxonomy" id="1274359"/>
    <lineage>
        <taxon>Bacteria</taxon>
        <taxon>Pseudomonadati</taxon>
        <taxon>Pseudomonadota</taxon>
        <taxon>Gammaproteobacteria</taxon>
        <taxon>Pseudomonadales</taxon>
        <taxon>Pseudomonadaceae</taxon>
        <taxon>Pseudomonas</taxon>
    </lineage>
</organism>
<dbReference type="SUPFAM" id="SSF47413">
    <property type="entry name" value="lambda repressor-like DNA-binding domains"/>
    <property type="match status" value="1"/>
</dbReference>
<protein>
    <recommendedName>
        <fullName evidence="4">Helix-turn-helix domain-containing protein</fullName>
    </recommendedName>
</protein>
<dbReference type="EMBL" id="LT629797">
    <property type="protein sequence ID" value="SDU84219.1"/>
    <property type="molecule type" value="Genomic_DNA"/>
</dbReference>
<proteinExistence type="predicted"/>
<evidence type="ECO:0008006" key="4">
    <source>
        <dbReference type="Google" id="ProtNLM"/>
    </source>
</evidence>
<reference evidence="3" key="1">
    <citation type="submission" date="2016-10" db="EMBL/GenBank/DDBJ databases">
        <authorList>
            <person name="Varghese N."/>
            <person name="Submissions S."/>
        </authorList>
    </citation>
    <scope>NUCLEOTIDE SEQUENCE [LARGE SCALE GENOMIC DNA]</scope>
    <source>
        <strain evidence="3">KCTC 32246</strain>
    </source>
</reference>
<dbReference type="CDD" id="cd00093">
    <property type="entry name" value="HTH_XRE"/>
    <property type="match status" value="1"/>
</dbReference>
<dbReference type="InterPro" id="IPR001387">
    <property type="entry name" value="Cro/C1-type_HTH"/>
</dbReference>
<evidence type="ECO:0000313" key="3">
    <source>
        <dbReference type="Proteomes" id="UP000198675"/>
    </source>
</evidence>
<gene>
    <name evidence="2" type="ORF">SAMN05216363_2183</name>
</gene>
<keyword evidence="3" id="KW-1185">Reference proteome</keyword>
<name>A0A1H2LTF5_9PSED</name>
<feature type="compositionally biased region" description="Polar residues" evidence="1">
    <location>
        <begin position="9"/>
        <end position="20"/>
    </location>
</feature>
<dbReference type="GO" id="GO:0003677">
    <property type="term" value="F:DNA binding"/>
    <property type="evidence" value="ECO:0007669"/>
    <property type="project" value="InterPro"/>
</dbReference>
<dbReference type="Proteomes" id="UP000198675">
    <property type="component" value="Chromosome I"/>
</dbReference>
<sequence>MQRLDNRHSMNSPLKSQSPTPAAIRKARVTAGLTQTKAAQAVQASLRAWQQWEAGDRTMPPGLFELFMLKTGQWSLDDHDVTQ</sequence>
<accession>A0A1H2LTF5</accession>
<dbReference type="Gene3D" id="1.10.260.40">
    <property type="entry name" value="lambda repressor-like DNA-binding domains"/>
    <property type="match status" value="1"/>
</dbReference>
<evidence type="ECO:0000256" key="1">
    <source>
        <dbReference type="SAM" id="MobiDB-lite"/>
    </source>
</evidence>
<dbReference type="InterPro" id="IPR010982">
    <property type="entry name" value="Lambda_DNA-bd_dom_sf"/>
</dbReference>
<dbReference type="AlphaFoldDB" id="A0A1H2LTF5"/>
<feature type="region of interest" description="Disordered" evidence="1">
    <location>
        <begin position="1"/>
        <end position="27"/>
    </location>
</feature>